<organism evidence="1 2">
    <name type="scientific">Bacteroides faecalis</name>
    <dbReference type="NCBI Taxonomy" id="2447885"/>
    <lineage>
        <taxon>Bacteria</taxon>
        <taxon>Pseudomonadati</taxon>
        <taxon>Bacteroidota</taxon>
        <taxon>Bacteroidia</taxon>
        <taxon>Bacteroidales</taxon>
        <taxon>Bacteroidaceae</taxon>
        <taxon>Bacteroides</taxon>
    </lineage>
</organism>
<keyword evidence="2" id="KW-1185">Reference proteome</keyword>
<dbReference type="RefSeq" id="WP_125041162.1">
    <property type="nucleotide sequence ID" value="NZ_BHWB01000005.1"/>
</dbReference>
<protein>
    <submittedName>
        <fullName evidence="1">Restriction endonuclease subunit M</fullName>
    </submittedName>
</protein>
<keyword evidence="1" id="KW-0378">Hydrolase</keyword>
<gene>
    <name evidence="1" type="ORF">KGMB02408_21530</name>
</gene>
<name>A0A401LUG3_9BACE</name>
<evidence type="ECO:0000313" key="2">
    <source>
        <dbReference type="Proteomes" id="UP000288079"/>
    </source>
</evidence>
<dbReference type="SUPFAM" id="SSF53335">
    <property type="entry name" value="S-adenosyl-L-methionine-dependent methyltransferases"/>
    <property type="match status" value="1"/>
</dbReference>
<evidence type="ECO:0000313" key="1">
    <source>
        <dbReference type="EMBL" id="GCB35208.1"/>
    </source>
</evidence>
<accession>A0A401LUG3</accession>
<dbReference type="Proteomes" id="UP000288079">
    <property type="component" value="Unassembled WGS sequence"/>
</dbReference>
<sequence length="331" mass="38744">MTYGVDIQEDVMLSWGHEILEILLSDHTTGEHIMWATDDYAERGDGYTFYDQITTEKICGENGHIIVPRVLKNKEHQKTRARKMAEVFTPSWLCNQMLNDVDERLFGRKDVFNICSNQGKEWQPTEGCVFKEKDTITWKEYVTKTVMEITCGEAPFIVSRYDTVTGRFFEDISQRVGFLDRKLRVVNENVKAKEDWIHWVKIAYKCSFGYEWQGDNLLLARQNLLMTFFDYYETVWSEQPSMELVAEMAEIISWNVWQMDGLKYVLPNSCKTIVHEHADIFGNITCTETPCEGCKKDLKHKHNGIYAKMMDWSKNEVVDAITFLNQKENDK</sequence>
<proteinExistence type="predicted"/>
<reference evidence="1 2" key="1">
    <citation type="submission" date="2018-10" db="EMBL/GenBank/DDBJ databases">
        <title>Draft Genome Sequence of Bacteroides sp. KCTC 15687.</title>
        <authorList>
            <person name="Yu S.Y."/>
            <person name="Kim J.S."/>
            <person name="Oh B.S."/>
            <person name="Park S.H."/>
            <person name="Kang S.W."/>
            <person name="Park J.E."/>
            <person name="Choi S.H."/>
            <person name="Han K.I."/>
            <person name="Lee K.C."/>
            <person name="Eom M.K."/>
            <person name="Suh M.K."/>
            <person name="Lee D.H."/>
            <person name="Yoon H."/>
            <person name="Kim B."/>
            <person name="Yang S.J."/>
            <person name="Lee J.S."/>
            <person name="Lee J.H."/>
        </authorList>
    </citation>
    <scope>NUCLEOTIDE SEQUENCE [LARGE SCALE GENOMIC DNA]</scope>
    <source>
        <strain evidence="1 2">KCTC 15687</strain>
    </source>
</reference>
<dbReference type="OrthoDB" id="9813673at2"/>
<dbReference type="GO" id="GO:0004519">
    <property type="term" value="F:endonuclease activity"/>
    <property type="evidence" value="ECO:0007669"/>
    <property type="project" value="UniProtKB-KW"/>
</dbReference>
<keyword evidence="1" id="KW-0540">Nuclease</keyword>
<dbReference type="AlphaFoldDB" id="A0A401LUG3"/>
<keyword evidence="1" id="KW-0255">Endonuclease</keyword>
<comment type="caution">
    <text evidence="1">The sequence shown here is derived from an EMBL/GenBank/DDBJ whole genome shotgun (WGS) entry which is preliminary data.</text>
</comment>
<dbReference type="EMBL" id="BHWB01000005">
    <property type="protein sequence ID" value="GCB35208.1"/>
    <property type="molecule type" value="Genomic_DNA"/>
</dbReference>
<dbReference type="InterPro" id="IPR029063">
    <property type="entry name" value="SAM-dependent_MTases_sf"/>
</dbReference>